<protein>
    <submittedName>
        <fullName evidence="6">LysR family transcriptional regulator</fullName>
    </submittedName>
</protein>
<evidence type="ECO:0000313" key="7">
    <source>
        <dbReference type="Proteomes" id="UP000239898"/>
    </source>
</evidence>
<dbReference type="Pfam" id="PF03466">
    <property type="entry name" value="LysR_substrate"/>
    <property type="match status" value="1"/>
</dbReference>
<evidence type="ECO:0000256" key="1">
    <source>
        <dbReference type="ARBA" id="ARBA00009437"/>
    </source>
</evidence>
<dbReference type="GO" id="GO:0003677">
    <property type="term" value="F:DNA binding"/>
    <property type="evidence" value="ECO:0007669"/>
    <property type="project" value="UniProtKB-KW"/>
</dbReference>
<accession>A0A2S6ZAY5</accession>
<sequence>MDLNLLTALDALLQDNSVTAASARLHLTPPAVSRILARIRHVTGDDILVRSGRGLVPTPYALSIKDQVRSLVQEAAALMKPQRHLDLASIDRVFTLRGHDALLGALAPDLIMAVASLAPRVRLRFLGEPMGDEQDTMRDEVDLELGSAVPKRPEILHQVVGAENLAVAMRRGHPLAKGPLTAKDLVRFAHISVSRRGRLHGIVDALLSEAGLERCVMTSLPTSAAALDVVSRTDLITIVAETLRPEQCEGLGIVLRPVPVQLPAVSIVLSWHRRYQTDVAHTWLRARVGYVLDSVLTNRRRTEPDS</sequence>
<dbReference type="Gene3D" id="1.10.10.10">
    <property type="entry name" value="Winged helix-like DNA-binding domain superfamily/Winged helix DNA-binding domain"/>
    <property type="match status" value="1"/>
</dbReference>
<evidence type="ECO:0000256" key="4">
    <source>
        <dbReference type="ARBA" id="ARBA00023163"/>
    </source>
</evidence>
<feature type="domain" description="HTH lysR-type" evidence="5">
    <location>
        <begin position="1"/>
        <end position="58"/>
    </location>
</feature>
<dbReference type="InterPro" id="IPR050389">
    <property type="entry name" value="LysR-type_TF"/>
</dbReference>
<keyword evidence="2" id="KW-0805">Transcription regulation</keyword>
<dbReference type="PANTHER" id="PTHR30118:SF15">
    <property type="entry name" value="TRANSCRIPTIONAL REGULATORY PROTEIN"/>
    <property type="match status" value="1"/>
</dbReference>
<dbReference type="GO" id="GO:0003700">
    <property type="term" value="F:DNA-binding transcription factor activity"/>
    <property type="evidence" value="ECO:0007669"/>
    <property type="project" value="InterPro"/>
</dbReference>
<evidence type="ECO:0000259" key="5">
    <source>
        <dbReference type="PROSITE" id="PS50931"/>
    </source>
</evidence>
<dbReference type="OrthoDB" id="8437302at2"/>
<dbReference type="Gene3D" id="3.40.190.10">
    <property type="entry name" value="Periplasmic binding protein-like II"/>
    <property type="match status" value="2"/>
</dbReference>
<gene>
    <name evidence="6" type="ORF">XthCFBP4691_18875</name>
</gene>
<evidence type="ECO:0000256" key="3">
    <source>
        <dbReference type="ARBA" id="ARBA00023125"/>
    </source>
</evidence>
<name>A0A2S6ZAY5_9XANT</name>
<dbReference type="Pfam" id="PF00126">
    <property type="entry name" value="HTH_1"/>
    <property type="match status" value="1"/>
</dbReference>
<keyword evidence="3" id="KW-0238">DNA-binding</keyword>
<evidence type="ECO:0000313" key="6">
    <source>
        <dbReference type="EMBL" id="PPT79287.1"/>
    </source>
</evidence>
<proteinExistence type="inferred from homology"/>
<dbReference type="InterPro" id="IPR036390">
    <property type="entry name" value="WH_DNA-bd_sf"/>
</dbReference>
<comment type="caution">
    <text evidence="6">The sequence shown here is derived from an EMBL/GenBank/DDBJ whole genome shotgun (WGS) entry which is preliminary data.</text>
</comment>
<evidence type="ECO:0000256" key="2">
    <source>
        <dbReference type="ARBA" id="ARBA00023015"/>
    </source>
</evidence>
<dbReference type="EMBL" id="MIGX01000166">
    <property type="protein sequence ID" value="PPT79287.1"/>
    <property type="molecule type" value="Genomic_DNA"/>
</dbReference>
<dbReference type="InterPro" id="IPR005119">
    <property type="entry name" value="LysR_subst-bd"/>
</dbReference>
<dbReference type="SUPFAM" id="SSF53850">
    <property type="entry name" value="Periplasmic binding protein-like II"/>
    <property type="match status" value="1"/>
</dbReference>
<keyword evidence="7" id="KW-1185">Reference proteome</keyword>
<reference evidence="6 7" key="1">
    <citation type="submission" date="2016-08" db="EMBL/GenBank/DDBJ databases">
        <title>Evolution of the type three secretion system and type three effector repertoires in Xanthomonas.</title>
        <authorList>
            <person name="Merda D."/>
            <person name="Briand M."/>
            <person name="Bosis E."/>
            <person name="Rousseau C."/>
            <person name="Portier P."/>
            <person name="Jacques M.-A."/>
            <person name="Fischer-Le Saux M."/>
        </authorList>
    </citation>
    <scope>NUCLEOTIDE SEQUENCE [LARGE SCALE GENOMIC DNA]</scope>
    <source>
        <strain evidence="6 7">CFBP 4691</strain>
    </source>
</reference>
<dbReference type="InterPro" id="IPR036388">
    <property type="entry name" value="WH-like_DNA-bd_sf"/>
</dbReference>
<dbReference type="PROSITE" id="PS50931">
    <property type="entry name" value="HTH_LYSR"/>
    <property type="match status" value="1"/>
</dbReference>
<dbReference type="RefSeq" id="WP_128421795.1">
    <property type="nucleotide sequence ID" value="NZ_CP049017.1"/>
</dbReference>
<dbReference type="PANTHER" id="PTHR30118">
    <property type="entry name" value="HTH-TYPE TRANSCRIPTIONAL REGULATOR LEUO-RELATED"/>
    <property type="match status" value="1"/>
</dbReference>
<comment type="similarity">
    <text evidence="1">Belongs to the LysR transcriptional regulatory family.</text>
</comment>
<dbReference type="AlphaFoldDB" id="A0A2S6ZAY5"/>
<organism evidence="6 7">
    <name type="scientific">Xanthomonas theicola</name>
    <dbReference type="NCBI Taxonomy" id="56464"/>
    <lineage>
        <taxon>Bacteria</taxon>
        <taxon>Pseudomonadati</taxon>
        <taxon>Pseudomonadota</taxon>
        <taxon>Gammaproteobacteria</taxon>
        <taxon>Lysobacterales</taxon>
        <taxon>Lysobacteraceae</taxon>
        <taxon>Xanthomonas</taxon>
    </lineage>
</organism>
<dbReference type="SUPFAM" id="SSF46785">
    <property type="entry name" value="Winged helix' DNA-binding domain"/>
    <property type="match status" value="1"/>
</dbReference>
<dbReference type="InterPro" id="IPR000847">
    <property type="entry name" value="LysR_HTH_N"/>
</dbReference>
<dbReference type="Proteomes" id="UP000239898">
    <property type="component" value="Unassembled WGS sequence"/>
</dbReference>
<keyword evidence="4" id="KW-0804">Transcription</keyword>